<keyword evidence="1" id="KW-0802">TPR repeat</keyword>
<dbReference type="AlphaFoldDB" id="A0A6B8VXY3"/>
<dbReference type="EMBL" id="CP046452">
    <property type="protein sequence ID" value="QGU02170.1"/>
    <property type="molecule type" value="Genomic_DNA"/>
</dbReference>
<dbReference type="KEGG" id="ckw:CKALI_06540"/>
<dbReference type="InterPro" id="IPR019734">
    <property type="entry name" value="TPR_rpt"/>
</dbReference>
<dbReference type="Proteomes" id="UP000427071">
    <property type="component" value="Chromosome"/>
</dbReference>
<keyword evidence="4" id="KW-1185">Reference proteome</keyword>
<keyword evidence="2" id="KW-0812">Transmembrane</keyword>
<evidence type="ECO:0000313" key="3">
    <source>
        <dbReference type="EMBL" id="QGU02170.1"/>
    </source>
</evidence>
<keyword evidence="2" id="KW-1133">Transmembrane helix</keyword>
<sequence length="357" mass="40109">MAQTEVDYDSYASEMHAIVDAQPTDWVSGFATWIVDNDIAFSDMLNLAAGVCWYARSKNNSAVDIVQRRELTNAEPGLRGFTIIYCYLQSARFDFDYRKIRQAIGILDEVPKEYHAIVSAFRLFADLAKGEKVRVEDIEKVIAESDHPKILHLLIHGMWLSPLGAYGDKLVDISTQLIRLDPKDSNAWMRRAEGHRRLGEYEKAIDSIDTAIAALPAKEVVIHGDYVRERGNILTQKNSLYVLNQKMTTMREELEAQGAQQIAQVEAMIAAHTKSLEAQYRDMLFRIMEILALFVSLIALLAVIIGSSIAGGVSVQGRVAIILSGSIFVIFFFMMVHILARPKVQKVQFVSQKGLEK</sequence>
<gene>
    <name evidence="3" type="ORF">CKALI_06540</name>
</gene>
<keyword evidence="2" id="KW-0472">Membrane</keyword>
<dbReference type="Gene3D" id="1.25.40.10">
    <property type="entry name" value="Tetratricopeptide repeat domain"/>
    <property type="match status" value="1"/>
</dbReference>
<evidence type="ECO:0000256" key="2">
    <source>
        <dbReference type="SAM" id="Phobius"/>
    </source>
</evidence>
<reference evidence="4" key="1">
    <citation type="submission" date="2019-11" db="EMBL/GenBank/DDBJ databases">
        <title>Complete genome sequence of Corynebacterium kalinowskii 1959, a novel Corynebacterium species isolated from soil of a small paddock in Vilsendorf, Germany.</title>
        <authorList>
            <person name="Schaffert L."/>
            <person name="Ruwe M."/>
            <person name="Milse J."/>
            <person name="Hanuschka K."/>
            <person name="Ortseifen V."/>
            <person name="Droste J."/>
            <person name="Brandt D."/>
            <person name="Schlueter L."/>
            <person name="Kutter Y."/>
            <person name="Vinke S."/>
            <person name="Viehoefer P."/>
            <person name="Jacob L."/>
            <person name="Luebke N.-C."/>
            <person name="Schulte-Berndt E."/>
            <person name="Hain C."/>
            <person name="Linder M."/>
            <person name="Schmidt P."/>
            <person name="Wollenschlaeger L."/>
            <person name="Luttermann T."/>
            <person name="Thieme E."/>
            <person name="Hassa J."/>
            <person name="Haak M."/>
            <person name="Wittchen M."/>
            <person name="Mentz A."/>
            <person name="Persicke M."/>
            <person name="Busche T."/>
            <person name="Ruckert C."/>
        </authorList>
    </citation>
    <scope>NUCLEOTIDE SEQUENCE [LARGE SCALE GENOMIC DNA]</scope>
    <source>
        <strain evidence="4">1959</strain>
    </source>
</reference>
<feature type="transmembrane region" description="Helical" evidence="2">
    <location>
        <begin position="290"/>
        <end position="313"/>
    </location>
</feature>
<dbReference type="InterPro" id="IPR011990">
    <property type="entry name" value="TPR-like_helical_dom_sf"/>
</dbReference>
<feature type="transmembrane region" description="Helical" evidence="2">
    <location>
        <begin position="319"/>
        <end position="340"/>
    </location>
</feature>
<dbReference type="RefSeq" id="WP_156192517.1">
    <property type="nucleotide sequence ID" value="NZ_CP046452.1"/>
</dbReference>
<dbReference type="SUPFAM" id="SSF48452">
    <property type="entry name" value="TPR-like"/>
    <property type="match status" value="1"/>
</dbReference>
<organism evidence="3 4">
    <name type="scientific">Corynebacterium kalinowskii</name>
    <dbReference type="NCBI Taxonomy" id="2675216"/>
    <lineage>
        <taxon>Bacteria</taxon>
        <taxon>Bacillati</taxon>
        <taxon>Actinomycetota</taxon>
        <taxon>Actinomycetes</taxon>
        <taxon>Mycobacteriales</taxon>
        <taxon>Corynebacteriaceae</taxon>
        <taxon>Corynebacterium</taxon>
    </lineage>
</organism>
<feature type="repeat" description="TPR" evidence="1">
    <location>
        <begin position="185"/>
        <end position="218"/>
    </location>
</feature>
<name>A0A6B8VXY3_9CORY</name>
<protein>
    <submittedName>
        <fullName evidence="3">Uncharacterized protein</fullName>
    </submittedName>
</protein>
<evidence type="ECO:0000313" key="4">
    <source>
        <dbReference type="Proteomes" id="UP000427071"/>
    </source>
</evidence>
<accession>A0A6B8VXY3</accession>
<evidence type="ECO:0000256" key="1">
    <source>
        <dbReference type="PROSITE-ProRule" id="PRU00339"/>
    </source>
</evidence>
<dbReference type="PROSITE" id="PS50005">
    <property type="entry name" value="TPR"/>
    <property type="match status" value="1"/>
</dbReference>
<proteinExistence type="predicted"/>